<feature type="transmembrane region" description="Helical" evidence="10">
    <location>
        <begin position="296"/>
        <end position="319"/>
    </location>
</feature>
<dbReference type="RefSeq" id="WP_147185672.1">
    <property type="nucleotide sequence ID" value="NZ_CP042382.1"/>
</dbReference>
<feature type="domain" description="Cation/H+ exchanger transmembrane" evidence="11">
    <location>
        <begin position="13"/>
        <end position="390"/>
    </location>
</feature>
<gene>
    <name evidence="12" type="ORF">FGL86_15865</name>
</gene>
<feature type="transmembrane region" description="Helical" evidence="10">
    <location>
        <begin position="219"/>
        <end position="238"/>
    </location>
</feature>
<dbReference type="Gene3D" id="1.20.1530.20">
    <property type="match status" value="1"/>
</dbReference>
<dbReference type="InterPro" id="IPR006153">
    <property type="entry name" value="Cation/H_exchanger_TM"/>
</dbReference>
<keyword evidence="7" id="KW-0406">Ion transport</keyword>
<evidence type="ECO:0000256" key="2">
    <source>
        <dbReference type="ARBA" id="ARBA00022448"/>
    </source>
</evidence>
<keyword evidence="2" id="KW-0813">Transport</keyword>
<feature type="transmembrane region" description="Helical" evidence="10">
    <location>
        <begin position="244"/>
        <end position="260"/>
    </location>
</feature>
<feature type="transmembrane region" description="Helical" evidence="10">
    <location>
        <begin position="53"/>
        <end position="70"/>
    </location>
</feature>
<feature type="transmembrane region" description="Helical" evidence="10">
    <location>
        <begin position="6"/>
        <end position="23"/>
    </location>
</feature>
<keyword evidence="4" id="KW-1003">Cell membrane</keyword>
<feature type="transmembrane region" description="Helical" evidence="10">
    <location>
        <begin position="331"/>
        <end position="352"/>
    </location>
</feature>
<feature type="transmembrane region" description="Helical" evidence="10">
    <location>
        <begin position="91"/>
        <end position="111"/>
    </location>
</feature>
<dbReference type="Pfam" id="PF00999">
    <property type="entry name" value="Na_H_Exchanger"/>
    <property type="match status" value="1"/>
</dbReference>
<dbReference type="AlphaFoldDB" id="A0A5B8SWD9"/>
<proteinExistence type="predicted"/>
<evidence type="ECO:0000313" key="13">
    <source>
        <dbReference type="Proteomes" id="UP000321272"/>
    </source>
</evidence>
<evidence type="ECO:0000256" key="8">
    <source>
        <dbReference type="ARBA" id="ARBA00023136"/>
    </source>
</evidence>
<evidence type="ECO:0000256" key="9">
    <source>
        <dbReference type="SAM" id="MobiDB-lite"/>
    </source>
</evidence>
<evidence type="ECO:0000259" key="11">
    <source>
        <dbReference type="Pfam" id="PF00999"/>
    </source>
</evidence>
<dbReference type="GO" id="GO:0015297">
    <property type="term" value="F:antiporter activity"/>
    <property type="evidence" value="ECO:0007669"/>
    <property type="project" value="UniProtKB-KW"/>
</dbReference>
<keyword evidence="13" id="KW-1185">Reference proteome</keyword>
<dbReference type="SUPFAM" id="SSF51735">
    <property type="entry name" value="NAD(P)-binding Rossmann-fold domains"/>
    <property type="match status" value="1"/>
</dbReference>
<feature type="region of interest" description="Disordered" evidence="9">
    <location>
        <begin position="601"/>
        <end position="621"/>
    </location>
</feature>
<feature type="transmembrane region" description="Helical" evidence="10">
    <location>
        <begin position="149"/>
        <end position="169"/>
    </location>
</feature>
<dbReference type="KEGG" id="paur:FGL86_15865"/>
<dbReference type="GO" id="GO:1902600">
    <property type="term" value="P:proton transmembrane transport"/>
    <property type="evidence" value="ECO:0007669"/>
    <property type="project" value="InterPro"/>
</dbReference>
<keyword evidence="5 10" id="KW-0812">Transmembrane</keyword>
<dbReference type="OrthoDB" id="570124at2"/>
<dbReference type="InterPro" id="IPR036291">
    <property type="entry name" value="NAD(P)-bd_dom_sf"/>
</dbReference>
<accession>A0A5B8SWD9</accession>
<dbReference type="Gene3D" id="3.40.50.720">
    <property type="entry name" value="NAD(P)-binding Rossmann-like Domain"/>
    <property type="match status" value="1"/>
</dbReference>
<dbReference type="Proteomes" id="UP000321272">
    <property type="component" value="Chromosome"/>
</dbReference>
<sequence>MENPAVGLTMIGLVSLLCQWIAWRLRLPAILPLLIAGILLGPVFHLLDPDALLGDLLFPMVSLAVAVILFEGSLTLKFSNLRGHSGTMRNLVIWGVLITAVIGAVAAHYILGLPWGMASVLGALLVVTGPTVVTPLLQTLRARKHLTEILRWEGILIDPIGAIAAVLVYEFVVVGLDDGAALSTFLLFMKTALVGFGLGALGGYAWGRVLRQHWLPQRLHSFGTLMVMLTLFTTSNTLFHESGLLTVTIMGVWLANLRGVPTDPIKEFKETLSLVLISGLFILLAARLTAHQLSLLSWPAWIFLLVLVAVARPLSVWVCTLGGELNWREKALLAWISPRGIVAAAVASFFALKLEKAGVAGAEMLVPVTFLVIISTVVVQSLLSRPLAKWLRVTEPPPSGFLIIGANPVARTIGLALRDAGFMVRLADSHREEIKQAQMAGLDVYYGNPLSEHADTHLEMAGIGHLLPLSPQRELNNLAALHFEHLLGHGKVFRLATQRGHDKRHHQDLALGHLPLLFGKDVSYSQLASLISQGATVHRTSLSETYTFEDYQQAHEGQLLPLFCISEAGRIRVASSEKELEPQPGESVISLIFIDSPQQDEALAQAMAETEKEETSEKELP</sequence>
<evidence type="ECO:0000256" key="1">
    <source>
        <dbReference type="ARBA" id="ARBA00004651"/>
    </source>
</evidence>
<dbReference type="PANTHER" id="PTHR32507">
    <property type="entry name" value="NA(+)/H(+) ANTIPORTER 1"/>
    <property type="match status" value="1"/>
</dbReference>
<evidence type="ECO:0000313" key="12">
    <source>
        <dbReference type="EMBL" id="QEA40404.1"/>
    </source>
</evidence>
<evidence type="ECO:0000256" key="7">
    <source>
        <dbReference type="ARBA" id="ARBA00023065"/>
    </source>
</evidence>
<reference evidence="12 13" key="1">
    <citation type="submission" date="2019-06" db="EMBL/GenBank/DDBJ databases">
        <title>Genome analyses of bacteria isolated from kimchi.</title>
        <authorList>
            <person name="Lee S."/>
            <person name="Ahn S."/>
            <person name="Roh S."/>
        </authorList>
    </citation>
    <scope>NUCLEOTIDE SEQUENCE [LARGE SCALE GENOMIC DNA]</scope>
    <source>
        <strain evidence="12 13">CBA4606</strain>
    </source>
</reference>
<feature type="compositionally biased region" description="Basic and acidic residues" evidence="9">
    <location>
        <begin position="609"/>
        <end position="621"/>
    </location>
</feature>
<dbReference type="GO" id="GO:0005886">
    <property type="term" value="C:plasma membrane"/>
    <property type="evidence" value="ECO:0007669"/>
    <property type="project" value="UniProtKB-SubCell"/>
</dbReference>
<evidence type="ECO:0000256" key="6">
    <source>
        <dbReference type="ARBA" id="ARBA00022989"/>
    </source>
</evidence>
<feature type="transmembrane region" description="Helical" evidence="10">
    <location>
        <begin position="272"/>
        <end position="290"/>
    </location>
</feature>
<organism evidence="12 13">
    <name type="scientific">Pistricoccus aurantiacus</name>
    <dbReference type="NCBI Taxonomy" id="1883414"/>
    <lineage>
        <taxon>Bacteria</taxon>
        <taxon>Pseudomonadati</taxon>
        <taxon>Pseudomonadota</taxon>
        <taxon>Gammaproteobacteria</taxon>
        <taxon>Oceanospirillales</taxon>
        <taxon>Halomonadaceae</taxon>
        <taxon>Pistricoccus</taxon>
    </lineage>
</organism>
<comment type="subcellular location">
    <subcellularLocation>
        <location evidence="1">Cell membrane</location>
        <topology evidence="1">Multi-pass membrane protein</topology>
    </subcellularLocation>
</comment>
<feature type="transmembrane region" description="Helical" evidence="10">
    <location>
        <begin position="364"/>
        <end position="383"/>
    </location>
</feature>
<feature type="transmembrane region" description="Helical" evidence="10">
    <location>
        <begin position="181"/>
        <end position="207"/>
    </location>
</feature>
<keyword evidence="6 10" id="KW-1133">Transmembrane helix</keyword>
<protein>
    <submittedName>
        <fullName evidence="12">Sodium:proton antiporter</fullName>
    </submittedName>
</protein>
<evidence type="ECO:0000256" key="5">
    <source>
        <dbReference type="ARBA" id="ARBA00022692"/>
    </source>
</evidence>
<name>A0A5B8SWD9_9GAMM</name>
<evidence type="ECO:0000256" key="3">
    <source>
        <dbReference type="ARBA" id="ARBA00022449"/>
    </source>
</evidence>
<evidence type="ECO:0000256" key="4">
    <source>
        <dbReference type="ARBA" id="ARBA00022475"/>
    </source>
</evidence>
<dbReference type="EMBL" id="CP042382">
    <property type="protein sequence ID" value="QEA40404.1"/>
    <property type="molecule type" value="Genomic_DNA"/>
</dbReference>
<dbReference type="InterPro" id="IPR038770">
    <property type="entry name" value="Na+/solute_symporter_sf"/>
</dbReference>
<feature type="transmembrane region" description="Helical" evidence="10">
    <location>
        <begin position="30"/>
        <end position="47"/>
    </location>
</feature>
<keyword evidence="3" id="KW-0050">Antiport</keyword>
<keyword evidence="8 10" id="KW-0472">Membrane</keyword>
<feature type="transmembrane region" description="Helical" evidence="10">
    <location>
        <begin position="117"/>
        <end position="137"/>
    </location>
</feature>
<evidence type="ECO:0000256" key="10">
    <source>
        <dbReference type="SAM" id="Phobius"/>
    </source>
</evidence>
<dbReference type="PANTHER" id="PTHR32507:SF0">
    <property type="entry name" value="NA(+)_H(+) ANTIPORTER 2-RELATED"/>
    <property type="match status" value="1"/>
</dbReference>